<evidence type="ECO:0000313" key="1">
    <source>
        <dbReference type="EMBL" id="GAA3977189.1"/>
    </source>
</evidence>
<evidence type="ECO:0008006" key="3">
    <source>
        <dbReference type="Google" id="ProtNLM"/>
    </source>
</evidence>
<comment type="caution">
    <text evidence="1">The sequence shown here is derived from an EMBL/GenBank/DDBJ whole genome shotgun (WGS) entry which is preliminary data.</text>
</comment>
<evidence type="ECO:0000313" key="2">
    <source>
        <dbReference type="Proteomes" id="UP001501337"/>
    </source>
</evidence>
<protein>
    <recommendedName>
        <fullName evidence="3">DUF4189 domain-containing protein</fullName>
    </recommendedName>
</protein>
<reference evidence="2" key="1">
    <citation type="journal article" date="2019" name="Int. J. Syst. Evol. Microbiol.">
        <title>The Global Catalogue of Microorganisms (GCM) 10K type strain sequencing project: providing services to taxonomists for standard genome sequencing and annotation.</title>
        <authorList>
            <consortium name="The Broad Institute Genomics Platform"/>
            <consortium name="The Broad Institute Genome Sequencing Center for Infectious Disease"/>
            <person name="Wu L."/>
            <person name="Ma J."/>
        </authorList>
    </citation>
    <scope>NUCLEOTIDE SEQUENCE [LARGE SCALE GENOMIC DNA]</scope>
    <source>
        <strain evidence="2">JCM 17555</strain>
    </source>
</reference>
<dbReference type="EMBL" id="BAABBO010000021">
    <property type="protein sequence ID" value="GAA3977189.1"/>
    <property type="molecule type" value="Genomic_DNA"/>
</dbReference>
<dbReference type="Proteomes" id="UP001501337">
    <property type="component" value="Unassembled WGS sequence"/>
</dbReference>
<sequence length="73" mass="7829">MLTLVLLATVLTIQGGRAEGLTYGIVAKSVSDRNFVDTWEGCNRAAERWGDRCALIGNDGPAQAREHANVDSP</sequence>
<accession>A0ABP7Q6I6</accession>
<organism evidence="1 2">
    <name type="scientific">Allohahella marinimesophila</name>
    <dbReference type="NCBI Taxonomy" id="1054972"/>
    <lineage>
        <taxon>Bacteria</taxon>
        <taxon>Pseudomonadati</taxon>
        <taxon>Pseudomonadota</taxon>
        <taxon>Gammaproteobacteria</taxon>
        <taxon>Oceanospirillales</taxon>
        <taxon>Hahellaceae</taxon>
        <taxon>Allohahella</taxon>
    </lineage>
</organism>
<gene>
    <name evidence="1" type="ORF">GCM10022278_37420</name>
</gene>
<name>A0ABP7Q6I6_9GAMM</name>
<keyword evidence="2" id="KW-1185">Reference proteome</keyword>
<proteinExistence type="predicted"/>